<keyword evidence="6" id="KW-1185">Reference proteome</keyword>
<organism evidence="5 6">
    <name type="scientific">Gigaspora margarita</name>
    <dbReference type="NCBI Taxonomy" id="4874"/>
    <lineage>
        <taxon>Eukaryota</taxon>
        <taxon>Fungi</taxon>
        <taxon>Fungi incertae sedis</taxon>
        <taxon>Mucoromycota</taxon>
        <taxon>Glomeromycotina</taxon>
        <taxon>Glomeromycetes</taxon>
        <taxon>Diversisporales</taxon>
        <taxon>Gigasporaceae</taxon>
        <taxon>Gigaspora</taxon>
    </lineage>
</organism>
<keyword evidence="1" id="KW-0862">Zinc</keyword>
<evidence type="ECO:0000313" key="5">
    <source>
        <dbReference type="EMBL" id="KAF0426280.1"/>
    </source>
</evidence>
<name>A0A8H4A4B1_GIGMA</name>
<evidence type="ECO:0000256" key="2">
    <source>
        <dbReference type="SAM" id="Coils"/>
    </source>
</evidence>
<feature type="domain" description="C2H2-type" evidence="4">
    <location>
        <begin position="657"/>
        <end position="688"/>
    </location>
</feature>
<dbReference type="OrthoDB" id="2435940at2759"/>
<proteinExistence type="predicted"/>
<evidence type="ECO:0000256" key="3">
    <source>
        <dbReference type="SAM" id="MobiDB-lite"/>
    </source>
</evidence>
<protein>
    <submittedName>
        <fullName evidence="5">Protein complex assembly-related protein</fullName>
    </submittedName>
</protein>
<dbReference type="PROSITE" id="PS00028">
    <property type="entry name" value="ZINC_FINGER_C2H2_1"/>
    <property type="match status" value="1"/>
</dbReference>
<reference evidence="5 6" key="1">
    <citation type="journal article" date="2019" name="Environ. Microbiol.">
        <title>At the nexus of three kingdoms: the genome of the mycorrhizal fungus Gigaspora margarita provides insights into plant, endobacterial and fungal interactions.</title>
        <authorList>
            <person name="Venice F."/>
            <person name="Ghignone S."/>
            <person name="Salvioli di Fossalunga A."/>
            <person name="Amselem J."/>
            <person name="Novero M."/>
            <person name="Xianan X."/>
            <person name="Sedzielewska Toro K."/>
            <person name="Morin E."/>
            <person name="Lipzen A."/>
            <person name="Grigoriev I.V."/>
            <person name="Henrissat B."/>
            <person name="Martin F.M."/>
            <person name="Bonfante P."/>
        </authorList>
    </citation>
    <scope>NUCLEOTIDE SEQUENCE [LARGE SCALE GENOMIC DNA]</scope>
    <source>
        <strain evidence="5 6">BEG34</strain>
    </source>
</reference>
<dbReference type="EMBL" id="WTPW01001608">
    <property type="protein sequence ID" value="KAF0426280.1"/>
    <property type="molecule type" value="Genomic_DNA"/>
</dbReference>
<dbReference type="InterPro" id="IPR013087">
    <property type="entry name" value="Znf_C2H2_type"/>
</dbReference>
<gene>
    <name evidence="5" type="ORF">F8M41_006237</name>
</gene>
<keyword evidence="1" id="KW-0479">Metal-binding</keyword>
<feature type="coiled-coil region" evidence="2">
    <location>
        <begin position="561"/>
        <end position="602"/>
    </location>
</feature>
<keyword evidence="1" id="KW-0863">Zinc-finger</keyword>
<feature type="compositionally biased region" description="Pro residues" evidence="3">
    <location>
        <begin position="86"/>
        <end position="95"/>
    </location>
</feature>
<dbReference type="PROSITE" id="PS50157">
    <property type="entry name" value="ZINC_FINGER_C2H2_2"/>
    <property type="match status" value="1"/>
</dbReference>
<dbReference type="GO" id="GO:0008270">
    <property type="term" value="F:zinc ion binding"/>
    <property type="evidence" value="ECO:0007669"/>
    <property type="project" value="UniProtKB-KW"/>
</dbReference>
<evidence type="ECO:0000313" key="6">
    <source>
        <dbReference type="Proteomes" id="UP000439903"/>
    </source>
</evidence>
<evidence type="ECO:0000259" key="4">
    <source>
        <dbReference type="PROSITE" id="PS50157"/>
    </source>
</evidence>
<feature type="region of interest" description="Disordered" evidence="3">
    <location>
        <begin position="71"/>
        <end position="95"/>
    </location>
</feature>
<sequence length="691" mass="78362">MLENDDKSLAGIEGSVSDDENFISISSDDDADYAATINIVNEYLNNFSNANVEVGSSSTSVNKVQGYEDDYVSDYSDDNMASSSAPAPPVPPVPPTPPVQDYIGKGKQRADPIPENLTFHNNAIQYDNQEMQTPQSQNTDTIMTDKNISSSIPNKITIDRNVALFPSQPPNFPDWITRDIMIPCPLSETQRTLISNLILDQKLIQYLSEVSSHENADANSLIRIKIRDVLRILDHEPVEAINGHLFNGPSNKSLHYNGSEMKSSVEKLKMLRCILTELRSLRLVIGIAASSGLSTDAIIRFMGRIRQPYYIINDESSEYNKKFYQEREKLSSSFCVIFSTDFINYHKNVLPKLDFVIAYDITFKPNQHFYFSMGNLSIPVLRLVTCDTLEHVIVYGMIHKCSFINDSSVETFKNILFYGLKSISKQYRIVMGRDSSSFPYAHICTSIFTCAKSNAWDRLERTIREFINLNINKWFENNKPTTGVTLESIWNYRENGEITASTLAECNINLSDSSDDEVEEKLEEKLESNVKKQRAKRPIVEVGSSCKKRSRSTRNELAPALSEASSEVKKLKELIKQKDDIIKQLQETNSKLVLENSQLRQQHLMFNQQSFNQSIINKSEKKNGNIINGDVIMSSSSPNIVSYQSHVAPTENFPDQFSCQLQNCNKRFDSEKKLLVHQRTGHHNNEVIILD</sequence>
<comment type="caution">
    <text evidence="5">The sequence shown here is derived from an EMBL/GenBank/DDBJ whole genome shotgun (WGS) entry which is preliminary data.</text>
</comment>
<dbReference type="AlphaFoldDB" id="A0A8H4A4B1"/>
<accession>A0A8H4A4B1</accession>
<keyword evidence="2" id="KW-0175">Coiled coil</keyword>
<dbReference type="Proteomes" id="UP000439903">
    <property type="component" value="Unassembled WGS sequence"/>
</dbReference>
<evidence type="ECO:0000256" key="1">
    <source>
        <dbReference type="PROSITE-ProRule" id="PRU00042"/>
    </source>
</evidence>